<feature type="non-terminal residue" evidence="4">
    <location>
        <position position="1"/>
    </location>
</feature>
<evidence type="ECO:0000256" key="2">
    <source>
        <dbReference type="ARBA" id="ARBA00023315"/>
    </source>
</evidence>
<dbReference type="AlphaFoldDB" id="T0YTM2"/>
<evidence type="ECO:0000313" key="4">
    <source>
        <dbReference type="EMBL" id="EQD38936.1"/>
    </source>
</evidence>
<dbReference type="InterPro" id="IPR000182">
    <property type="entry name" value="GNAT_dom"/>
</dbReference>
<reference evidence="4" key="1">
    <citation type="submission" date="2013-08" db="EMBL/GenBank/DDBJ databases">
        <authorList>
            <person name="Mendez C."/>
            <person name="Richter M."/>
            <person name="Ferrer M."/>
            <person name="Sanchez J."/>
        </authorList>
    </citation>
    <scope>NUCLEOTIDE SEQUENCE</scope>
</reference>
<gene>
    <name evidence="4" type="ORF">B1B_15595</name>
</gene>
<dbReference type="InterPro" id="IPR016181">
    <property type="entry name" value="Acyl_CoA_acyltransferase"/>
</dbReference>
<dbReference type="SUPFAM" id="SSF55729">
    <property type="entry name" value="Acyl-CoA N-acyltransferases (Nat)"/>
    <property type="match status" value="1"/>
</dbReference>
<feature type="domain" description="N-acetyltransferase" evidence="3">
    <location>
        <begin position="1"/>
        <end position="131"/>
    </location>
</feature>
<organism evidence="4">
    <name type="scientific">mine drainage metagenome</name>
    <dbReference type="NCBI Taxonomy" id="410659"/>
    <lineage>
        <taxon>unclassified sequences</taxon>
        <taxon>metagenomes</taxon>
        <taxon>ecological metagenomes</taxon>
    </lineage>
</organism>
<reference evidence="4" key="2">
    <citation type="journal article" date="2014" name="ISME J.">
        <title>Microbial stratification in low pH oxic and suboxic macroscopic growths along an acid mine drainage.</title>
        <authorList>
            <person name="Mendez-Garcia C."/>
            <person name="Mesa V."/>
            <person name="Sprenger R.R."/>
            <person name="Richter M."/>
            <person name="Diez M.S."/>
            <person name="Solano J."/>
            <person name="Bargiela R."/>
            <person name="Golyshina O.V."/>
            <person name="Manteca A."/>
            <person name="Ramos J.L."/>
            <person name="Gallego J.R."/>
            <person name="Llorente I."/>
            <person name="Martins Dos Santos V.A."/>
            <person name="Jensen O.N."/>
            <person name="Pelaez A.I."/>
            <person name="Sanchez J."/>
            <person name="Ferrer M."/>
        </authorList>
    </citation>
    <scope>NUCLEOTIDE SEQUENCE</scope>
</reference>
<dbReference type="GO" id="GO:0016747">
    <property type="term" value="F:acyltransferase activity, transferring groups other than amino-acyl groups"/>
    <property type="evidence" value="ECO:0007669"/>
    <property type="project" value="InterPro"/>
</dbReference>
<dbReference type="PANTHER" id="PTHR43877">
    <property type="entry name" value="AMINOALKYLPHOSPHONATE N-ACETYLTRANSFERASE-RELATED-RELATED"/>
    <property type="match status" value="1"/>
</dbReference>
<dbReference type="PROSITE" id="PS51186">
    <property type="entry name" value="GNAT"/>
    <property type="match status" value="1"/>
</dbReference>
<protein>
    <submittedName>
        <fullName evidence="4">Acetyltransferase, GNAT family</fullName>
    </submittedName>
</protein>
<sequence>LAACATVAATLHAASNRHDNPDLPPGSNASRVLVADGEARRLAGLIAGHLIPLLHQPGNLGRITALVVARDARGRGVGTALLAAIERWFAAQNCLRHEVTSGDQRAAAHRFYACKGYVSDERRFIKRSPAS</sequence>
<dbReference type="Gene3D" id="3.40.630.30">
    <property type="match status" value="1"/>
</dbReference>
<keyword evidence="1 4" id="KW-0808">Transferase</keyword>
<evidence type="ECO:0000259" key="3">
    <source>
        <dbReference type="PROSITE" id="PS51186"/>
    </source>
</evidence>
<proteinExistence type="predicted"/>
<dbReference type="CDD" id="cd04301">
    <property type="entry name" value="NAT_SF"/>
    <property type="match status" value="1"/>
</dbReference>
<name>T0YTM2_9ZZZZ</name>
<dbReference type="Pfam" id="PF00583">
    <property type="entry name" value="Acetyltransf_1"/>
    <property type="match status" value="1"/>
</dbReference>
<dbReference type="EMBL" id="AUZY01010377">
    <property type="protein sequence ID" value="EQD38936.1"/>
    <property type="molecule type" value="Genomic_DNA"/>
</dbReference>
<accession>T0YTM2</accession>
<evidence type="ECO:0000256" key="1">
    <source>
        <dbReference type="ARBA" id="ARBA00022679"/>
    </source>
</evidence>
<comment type="caution">
    <text evidence="4">The sequence shown here is derived from an EMBL/GenBank/DDBJ whole genome shotgun (WGS) entry which is preliminary data.</text>
</comment>
<keyword evidence="2" id="KW-0012">Acyltransferase</keyword>
<dbReference type="InterPro" id="IPR050832">
    <property type="entry name" value="Bact_Acetyltransf"/>
</dbReference>